<dbReference type="GO" id="GO:0051787">
    <property type="term" value="F:misfolded protein binding"/>
    <property type="evidence" value="ECO:0007669"/>
    <property type="project" value="TreeGrafter"/>
</dbReference>
<dbReference type="EMBL" id="KI517464">
    <property type="protein sequence ID" value="ESQ41061.1"/>
    <property type="molecule type" value="Genomic_DNA"/>
</dbReference>
<dbReference type="CDD" id="cd17039">
    <property type="entry name" value="Ubl_ubiquitin_like"/>
    <property type="match status" value="1"/>
</dbReference>
<dbReference type="Gene3D" id="3.10.20.90">
    <property type="entry name" value="Phosphatidylinositol 3-kinase Catalytic Subunit, Chain A, domain 1"/>
    <property type="match status" value="1"/>
</dbReference>
<dbReference type="Gramene" id="ESQ41061">
    <property type="protein sequence ID" value="ESQ41061"/>
    <property type="gene ID" value="EUTSA_v10016005mg"/>
</dbReference>
<dbReference type="GO" id="GO:0036503">
    <property type="term" value="P:ERAD pathway"/>
    <property type="evidence" value="ECO:0007669"/>
    <property type="project" value="TreeGrafter"/>
</dbReference>
<dbReference type="Pfam" id="PF00240">
    <property type="entry name" value="ubiquitin"/>
    <property type="match status" value="1"/>
</dbReference>
<evidence type="ECO:0000313" key="3">
    <source>
        <dbReference type="EMBL" id="ESQ41061.1"/>
    </source>
</evidence>
<feature type="region of interest" description="Disordered" evidence="1">
    <location>
        <begin position="159"/>
        <end position="180"/>
    </location>
</feature>
<gene>
    <name evidence="3" type="ORF">EUTSA_v10016005mg</name>
</gene>
<evidence type="ECO:0000256" key="1">
    <source>
        <dbReference type="SAM" id="MobiDB-lite"/>
    </source>
</evidence>
<dbReference type="AlphaFoldDB" id="V4N688"/>
<dbReference type="Proteomes" id="UP000030689">
    <property type="component" value="Unassembled WGS sequence"/>
</dbReference>
<dbReference type="KEGG" id="eus:EUTSA_v10016005mg"/>
<keyword evidence="4" id="KW-1185">Reference proteome</keyword>
<dbReference type="InterPro" id="IPR000626">
    <property type="entry name" value="Ubiquitin-like_dom"/>
</dbReference>
<feature type="compositionally biased region" description="Polar residues" evidence="1">
    <location>
        <begin position="159"/>
        <end position="170"/>
    </location>
</feature>
<dbReference type="GO" id="GO:0071818">
    <property type="term" value="C:BAT3 complex"/>
    <property type="evidence" value="ECO:0007669"/>
    <property type="project" value="TreeGrafter"/>
</dbReference>
<name>V4N688_EUTSA</name>
<feature type="domain" description="Ubiquitin-like" evidence="2">
    <location>
        <begin position="18"/>
        <end position="87"/>
    </location>
</feature>
<protein>
    <recommendedName>
        <fullName evidence="2">Ubiquitin-like domain-containing protein</fullName>
    </recommendedName>
</protein>
<accession>V4N688</accession>
<evidence type="ECO:0000313" key="4">
    <source>
        <dbReference type="Proteomes" id="UP000030689"/>
    </source>
</evidence>
<dbReference type="eggNOG" id="KOG4248">
    <property type="taxonomic scope" value="Eukaryota"/>
</dbReference>
<dbReference type="GO" id="GO:0031593">
    <property type="term" value="F:polyubiquitin modification-dependent protein binding"/>
    <property type="evidence" value="ECO:0007669"/>
    <property type="project" value="TreeGrafter"/>
</dbReference>
<dbReference type="InterPro" id="IPR029071">
    <property type="entry name" value="Ubiquitin-like_domsf"/>
</dbReference>
<dbReference type="SUPFAM" id="SSF54236">
    <property type="entry name" value="Ubiquitin-like"/>
    <property type="match status" value="1"/>
</dbReference>
<sequence length="271" mass="30117">MGDLVDVAEASQCPPELIEIHIKRLRSETYTLRVDRSVRLLFLNLFIAISIVELKERIADLSGVISGLQHLLFRGRVLNNDHQLSDYLQDVEGGHTLYMVVIPPIPQLSRSPSSNAAVVRTAREASVYGCDHASLIPDALSLVSAYLNHLRREFAANCNNSQTSGNSMGNEQECGPTRENQIPTQSLLDRVVQTRRQLLIGEMAQCLSNISMVLEDRLNRRDSSSQILRQERATESETRLSIVGNSLIQLGQNISRIGMGERPVCTSLISI</sequence>
<proteinExistence type="predicted"/>
<organism evidence="3 4">
    <name type="scientific">Eutrema salsugineum</name>
    <name type="common">Saltwater cress</name>
    <name type="synonym">Sisymbrium salsugineum</name>
    <dbReference type="NCBI Taxonomy" id="72664"/>
    <lineage>
        <taxon>Eukaryota</taxon>
        <taxon>Viridiplantae</taxon>
        <taxon>Streptophyta</taxon>
        <taxon>Embryophyta</taxon>
        <taxon>Tracheophyta</taxon>
        <taxon>Spermatophyta</taxon>
        <taxon>Magnoliopsida</taxon>
        <taxon>eudicotyledons</taxon>
        <taxon>Gunneridae</taxon>
        <taxon>Pentapetalae</taxon>
        <taxon>rosids</taxon>
        <taxon>malvids</taxon>
        <taxon>Brassicales</taxon>
        <taxon>Brassicaceae</taxon>
        <taxon>Eutremeae</taxon>
        <taxon>Eutrema</taxon>
    </lineage>
</organism>
<evidence type="ECO:0000259" key="2">
    <source>
        <dbReference type="PROSITE" id="PS50053"/>
    </source>
</evidence>
<dbReference type="STRING" id="72664.V4N688"/>
<dbReference type="PANTHER" id="PTHR15204:SF0">
    <property type="entry name" value="LARGE PROLINE-RICH PROTEIN BAG6"/>
    <property type="match status" value="1"/>
</dbReference>
<dbReference type="PROSITE" id="PS50053">
    <property type="entry name" value="UBIQUITIN_2"/>
    <property type="match status" value="1"/>
</dbReference>
<dbReference type="PANTHER" id="PTHR15204">
    <property type="entry name" value="LARGE PROLINE-RICH PROTEIN BAG6"/>
    <property type="match status" value="1"/>
</dbReference>
<reference evidence="3 4" key="1">
    <citation type="journal article" date="2013" name="Front. Plant Sci.">
        <title>The Reference Genome of the Halophytic Plant Eutrema salsugineum.</title>
        <authorList>
            <person name="Yang R."/>
            <person name="Jarvis D.E."/>
            <person name="Chen H."/>
            <person name="Beilstein M.A."/>
            <person name="Grimwood J."/>
            <person name="Jenkins J."/>
            <person name="Shu S."/>
            <person name="Prochnik S."/>
            <person name="Xin M."/>
            <person name="Ma C."/>
            <person name="Schmutz J."/>
            <person name="Wing R.A."/>
            <person name="Mitchell-Olds T."/>
            <person name="Schumaker K.S."/>
            <person name="Wang X."/>
        </authorList>
    </citation>
    <scope>NUCLEOTIDE SEQUENCE [LARGE SCALE GENOMIC DNA]</scope>
</reference>